<accession>A0AAD5GDF8</accession>
<protein>
    <submittedName>
        <fullName evidence="1">Uncharacterized protein</fullName>
    </submittedName>
</protein>
<reference evidence="1" key="1">
    <citation type="submission" date="2022-06" db="EMBL/GenBank/DDBJ databases">
        <title>Uncovering the hologenomic basis of an extraordinary plant invasion.</title>
        <authorList>
            <person name="Bieker V.C."/>
            <person name="Martin M.D."/>
            <person name="Gilbert T."/>
            <person name="Hodgins K."/>
            <person name="Battlay P."/>
            <person name="Petersen B."/>
            <person name="Wilson J."/>
        </authorList>
    </citation>
    <scope>NUCLEOTIDE SEQUENCE</scope>
    <source>
        <strain evidence="1">AA19_3_7</strain>
        <tissue evidence="1">Leaf</tissue>
    </source>
</reference>
<name>A0AAD5GDF8_AMBAR</name>
<dbReference type="AlphaFoldDB" id="A0AAD5GDF8"/>
<dbReference type="EMBL" id="JAMZMK010009288">
    <property type="protein sequence ID" value="KAI7736376.1"/>
    <property type="molecule type" value="Genomic_DNA"/>
</dbReference>
<sequence length="92" mass="10600">MMQIVSTNHASMLIETSGHWSSGCFCALNEPEEYEDNNLLFESKFVNFDLDGVYRNATWQGGYGQRYGSLAKEEKYDIFPDIKEYADVNLKQ</sequence>
<comment type="caution">
    <text evidence="1">The sequence shown here is derived from an EMBL/GenBank/DDBJ whole genome shotgun (WGS) entry which is preliminary data.</text>
</comment>
<keyword evidence="2" id="KW-1185">Reference proteome</keyword>
<dbReference type="Proteomes" id="UP001206925">
    <property type="component" value="Unassembled WGS sequence"/>
</dbReference>
<proteinExistence type="predicted"/>
<evidence type="ECO:0000313" key="2">
    <source>
        <dbReference type="Proteomes" id="UP001206925"/>
    </source>
</evidence>
<evidence type="ECO:0000313" key="1">
    <source>
        <dbReference type="EMBL" id="KAI7736376.1"/>
    </source>
</evidence>
<organism evidence="1 2">
    <name type="scientific">Ambrosia artemisiifolia</name>
    <name type="common">Common ragweed</name>
    <dbReference type="NCBI Taxonomy" id="4212"/>
    <lineage>
        <taxon>Eukaryota</taxon>
        <taxon>Viridiplantae</taxon>
        <taxon>Streptophyta</taxon>
        <taxon>Embryophyta</taxon>
        <taxon>Tracheophyta</taxon>
        <taxon>Spermatophyta</taxon>
        <taxon>Magnoliopsida</taxon>
        <taxon>eudicotyledons</taxon>
        <taxon>Gunneridae</taxon>
        <taxon>Pentapetalae</taxon>
        <taxon>asterids</taxon>
        <taxon>campanulids</taxon>
        <taxon>Asterales</taxon>
        <taxon>Asteraceae</taxon>
        <taxon>Asteroideae</taxon>
        <taxon>Heliantheae alliance</taxon>
        <taxon>Heliantheae</taxon>
        <taxon>Ambrosia</taxon>
    </lineage>
</organism>
<gene>
    <name evidence="1" type="ORF">M8C21_023681</name>
</gene>